<evidence type="ECO:0000313" key="2">
    <source>
        <dbReference type="Proteomes" id="UP000007519"/>
    </source>
</evidence>
<dbReference type="Proteomes" id="UP000007519">
    <property type="component" value="Chromosome"/>
</dbReference>
<dbReference type="OrthoDB" id="5508659at2"/>
<evidence type="ECO:0000313" key="1">
    <source>
        <dbReference type="EMBL" id="AFC22948.1"/>
    </source>
</evidence>
<dbReference type="InterPro" id="IPR011990">
    <property type="entry name" value="TPR-like_helical_dom_sf"/>
</dbReference>
<gene>
    <name evidence="1" type="ordered locus">SGRA_0207</name>
</gene>
<name>H6L647_SAPGL</name>
<dbReference type="HOGENOM" id="CLU_986571_0_0_10"/>
<dbReference type="EMBL" id="CP002831">
    <property type="protein sequence ID" value="AFC22948.1"/>
    <property type="molecule type" value="Genomic_DNA"/>
</dbReference>
<protein>
    <submittedName>
        <fullName evidence="1">Tetratricopeptide repeat domain protein</fullName>
    </submittedName>
</protein>
<organism evidence="1 2">
    <name type="scientific">Saprospira grandis (strain Lewin)</name>
    <dbReference type="NCBI Taxonomy" id="984262"/>
    <lineage>
        <taxon>Bacteria</taxon>
        <taxon>Pseudomonadati</taxon>
        <taxon>Bacteroidota</taxon>
        <taxon>Saprospiria</taxon>
        <taxon>Saprospirales</taxon>
        <taxon>Saprospiraceae</taxon>
        <taxon>Saprospira</taxon>
    </lineage>
</organism>
<sequence>MKLYTDVIQVRKAIIEGSFFNSEKIEAASQEDREEVVRIIAQLPDFLEDGFEDNIFLLQKALRLDPNNPVVYQMLGEYEDNSEAELFFWNKIANSKYESIIKTLLEEEGPDIWEKEGARKLLKDKAAYGELLLRRGYPKEAIPEYQKIFDLDPKDHLNLKGFYGASLLEEQEYEAFEELLECSKGVQSRAEHLFNHALYLYRKEGGRNPKANRLLVEADKLNEYISLYLIEYDMSVDLKDFLRKDLLGPQREAMSYIRYAGYLWRETKGTKRWLHNFHRAMKKGK</sequence>
<dbReference type="Gene3D" id="1.25.40.10">
    <property type="entry name" value="Tetratricopeptide repeat domain"/>
    <property type="match status" value="1"/>
</dbReference>
<keyword evidence="2" id="KW-1185">Reference proteome</keyword>
<proteinExistence type="predicted"/>
<dbReference type="eggNOG" id="COG0457">
    <property type="taxonomic scope" value="Bacteria"/>
</dbReference>
<dbReference type="AlphaFoldDB" id="H6L647"/>
<dbReference type="KEGG" id="sgn:SGRA_0207"/>
<dbReference type="SUPFAM" id="SSF48452">
    <property type="entry name" value="TPR-like"/>
    <property type="match status" value="1"/>
</dbReference>
<accession>H6L647</accession>
<dbReference type="RefSeq" id="WP_014373197.1">
    <property type="nucleotide sequence ID" value="NC_016940.1"/>
</dbReference>
<reference evidence="1 2" key="1">
    <citation type="journal article" date="2012" name="Stand. Genomic Sci.">
        <title>Complete genome sequencing and analysis of Saprospira grandis str. Lewin, a predatory marine bacterium.</title>
        <authorList>
            <person name="Saw J.H."/>
            <person name="Yuryev A."/>
            <person name="Kanbe M."/>
            <person name="Hou S."/>
            <person name="Young A.G."/>
            <person name="Aizawa S."/>
            <person name="Alam M."/>
        </authorList>
    </citation>
    <scope>NUCLEOTIDE SEQUENCE [LARGE SCALE GENOMIC DNA]</scope>
    <source>
        <strain evidence="1 2">Lewin</strain>
    </source>
</reference>